<evidence type="ECO:0000313" key="1">
    <source>
        <dbReference type="EMBL" id="OTF97471.1"/>
    </source>
</evidence>
<dbReference type="InParanoid" id="A0A251SFY4"/>
<name>A0A251SFY4_HELAN</name>
<accession>A0A251SFY4</accession>
<dbReference type="Proteomes" id="UP000215914">
    <property type="component" value="Chromosome 14"/>
</dbReference>
<keyword evidence="2" id="KW-1185">Reference proteome</keyword>
<gene>
    <name evidence="1" type="ORF">HannXRQ_Chr14g0434921</name>
</gene>
<organism evidence="1 2">
    <name type="scientific">Helianthus annuus</name>
    <name type="common">Common sunflower</name>
    <dbReference type="NCBI Taxonomy" id="4232"/>
    <lineage>
        <taxon>Eukaryota</taxon>
        <taxon>Viridiplantae</taxon>
        <taxon>Streptophyta</taxon>
        <taxon>Embryophyta</taxon>
        <taxon>Tracheophyta</taxon>
        <taxon>Spermatophyta</taxon>
        <taxon>Magnoliopsida</taxon>
        <taxon>eudicotyledons</taxon>
        <taxon>Gunneridae</taxon>
        <taxon>Pentapetalae</taxon>
        <taxon>asterids</taxon>
        <taxon>campanulids</taxon>
        <taxon>Asterales</taxon>
        <taxon>Asteraceae</taxon>
        <taxon>Asteroideae</taxon>
        <taxon>Heliantheae alliance</taxon>
        <taxon>Heliantheae</taxon>
        <taxon>Helianthus</taxon>
    </lineage>
</organism>
<dbReference type="EMBL" id="CM007903">
    <property type="protein sequence ID" value="OTF97471.1"/>
    <property type="molecule type" value="Genomic_DNA"/>
</dbReference>
<dbReference type="AlphaFoldDB" id="A0A251SFY4"/>
<protein>
    <submittedName>
        <fullName evidence="1">Uncharacterized protein</fullName>
    </submittedName>
</protein>
<sequence>MSARTFKMNDIFMNPFSDMYAFAGNSGDDTSSSNNNENPPNARKKLSDALEVESAFGTYNKPPKLMAIEEYSRWAKKFEDWLMAFAFPSWKSLKNGYDAGSKKGETLSTSDEIESFVAEQKCIALLFQSVREDIISLIEYSSSKDLWEKLKNKCLGSKEIVKNKKKLLKKEFDLFGCLKNESVYKMIESGASRHMTGKTALLYDVKNINGGYVGFAGFKMLISLKMTCEAFEAKSDTCNFAPMG</sequence>
<proteinExistence type="predicted"/>
<evidence type="ECO:0000313" key="2">
    <source>
        <dbReference type="Proteomes" id="UP000215914"/>
    </source>
</evidence>
<reference evidence="2" key="1">
    <citation type="journal article" date="2017" name="Nature">
        <title>The sunflower genome provides insights into oil metabolism, flowering and Asterid evolution.</title>
        <authorList>
            <person name="Badouin H."/>
            <person name="Gouzy J."/>
            <person name="Grassa C.J."/>
            <person name="Murat F."/>
            <person name="Staton S.E."/>
            <person name="Cottret L."/>
            <person name="Lelandais-Briere C."/>
            <person name="Owens G.L."/>
            <person name="Carrere S."/>
            <person name="Mayjonade B."/>
            <person name="Legrand L."/>
            <person name="Gill N."/>
            <person name="Kane N.C."/>
            <person name="Bowers J.E."/>
            <person name="Hubner S."/>
            <person name="Bellec A."/>
            <person name="Berard A."/>
            <person name="Berges H."/>
            <person name="Blanchet N."/>
            <person name="Boniface M.C."/>
            <person name="Brunel D."/>
            <person name="Catrice O."/>
            <person name="Chaidir N."/>
            <person name="Claudel C."/>
            <person name="Donnadieu C."/>
            <person name="Faraut T."/>
            <person name="Fievet G."/>
            <person name="Helmstetter N."/>
            <person name="King M."/>
            <person name="Knapp S.J."/>
            <person name="Lai Z."/>
            <person name="Le Paslier M.C."/>
            <person name="Lippi Y."/>
            <person name="Lorenzon L."/>
            <person name="Mandel J.R."/>
            <person name="Marage G."/>
            <person name="Marchand G."/>
            <person name="Marquand E."/>
            <person name="Bret-Mestries E."/>
            <person name="Morien E."/>
            <person name="Nambeesan S."/>
            <person name="Nguyen T."/>
            <person name="Pegot-Espagnet P."/>
            <person name="Pouilly N."/>
            <person name="Raftis F."/>
            <person name="Sallet E."/>
            <person name="Schiex T."/>
            <person name="Thomas J."/>
            <person name="Vandecasteele C."/>
            <person name="Vares D."/>
            <person name="Vear F."/>
            <person name="Vautrin S."/>
            <person name="Crespi M."/>
            <person name="Mangin B."/>
            <person name="Burke J.M."/>
            <person name="Salse J."/>
            <person name="Munos S."/>
            <person name="Vincourt P."/>
            <person name="Rieseberg L.H."/>
            <person name="Langlade N.B."/>
        </authorList>
    </citation>
    <scope>NUCLEOTIDE SEQUENCE [LARGE SCALE GENOMIC DNA]</scope>
    <source>
        <strain evidence="2">cv. SF193</strain>
    </source>
</reference>